<sequence>MAQNRMWEIVSSSPVVVFSKTYCGYCRRVKELLTQAGAVYKAIDLDLERDGDLMQMELVEWTGGGTVPNLFIGGKHVGGFDDVFWKFQEGTLTGLLVDAGTITNNYCNSAQLNSM</sequence>
<evidence type="ECO:0000313" key="2">
    <source>
        <dbReference type="Proteomes" id="UP001057402"/>
    </source>
</evidence>
<dbReference type="Proteomes" id="UP001057402">
    <property type="component" value="Chromosome 7"/>
</dbReference>
<dbReference type="EMBL" id="CM042886">
    <property type="protein sequence ID" value="KAI4341393.1"/>
    <property type="molecule type" value="Genomic_DNA"/>
</dbReference>
<gene>
    <name evidence="1" type="ORF">MLD38_026123</name>
</gene>
<evidence type="ECO:0000313" key="1">
    <source>
        <dbReference type="EMBL" id="KAI4341393.1"/>
    </source>
</evidence>
<protein>
    <submittedName>
        <fullName evidence="1">Uncharacterized protein</fullName>
    </submittedName>
</protein>
<reference evidence="2" key="1">
    <citation type="journal article" date="2023" name="Front. Plant Sci.">
        <title>Chromosomal-level genome assembly of Melastoma candidum provides insights into trichome evolution.</title>
        <authorList>
            <person name="Zhong Y."/>
            <person name="Wu W."/>
            <person name="Sun C."/>
            <person name="Zou P."/>
            <person name="Liu Y."/>
            <person name="Dai S."/>
            <person name="Zhou R."/>
        </authorList>
    </citation>
    <scope>NUCLEOTIDE SEQUENCE [LARGE SCALE GENOMIC DNA]</scope>
</reference>
<keyword evidence="2" id="KW-1185">Reference proteome</keyword>
<comment type="caution">
    <text evidence="1">The sequence shown here is derived from an EMBL/GenBank/DDBJ whole genome shotgun (WGS) entry which is preliminary data.</text>
</comment>
<accession>A0ACB9NY12</accession>
<name>A0ACB9NY12_9MYRT</name>
<proteinExistence type="predicted"/>
<organism evidence="1 2">
    <name type="scientific">Melastoma candidum</name>
    <dbReference type="NCBI Taxonomy" id="119954"/>
    <lineage>
        <taxon>Eukaryota</taxon>
        <taxon>Viridiplantae</taxon>
        <taxon>Streptophyta</taxon>
        <taxon>Embryophyta</taxon>
        <taxon>Tracheophyta</taxon>
        <taxon>Spermatophyta</taxon>
        <taxon>Magnoliopsida</taxon>
        <taxon>eudicotyledons</taxon>
        <taxon>Gunneridae</taxon>
        <taxon>Pentapetalae</taxon>
        <taxon>rosids</taxon>
        <taxon>malvids</taxon>
        <taxon>Myrtales</taxon>
        <taxon>Melastomataceae</taxon>
        <taxon>Melastomatoideae</taxon>
        <taxon>Melastomateae</taxon>
        <taxon>Melastoma</taxon>
    </lineage>
</organism>